<keyword evidence="3" id="KW-1185">Reference proteome</keyword>
<name>A0ABP3L4B1_9BACI</name>
<comment type="caution">
    <text evidence="2">The sequence shown here is derived from an EMBL/GenBank/DDBJ whole genome shotgun (WGS) entry which is preliminary data.</text>
</comment>
<dbReference type="RefSeq" id="WP_343839803.1">
    <property type="nucleotide sequence ID" value="NZ_BAAADO010000003.1"/>
</dbReference>
<organism evidence="2 3">
    <name type="scientific">Salinibacillus aidingensis</name>
    <dbReference type="NCBI Taxonomy" id="237684"/>
    <lineage>
        <taxon>Bacteria</taxon>
        <taxon>Bacillati</taxon>
        <taxon>Bacillota</taxon>
        <taxon>Bacilli</taxon>
        <taxon>Bacillales</taxon>
        <taxon>Bacillaceae</taxon>
        <taxon>Salinibacillus</taxon>
    </lineage>
</organism>
<gene>
    <name evidence="2" type="ORF">GCM10008986_17250</name>
</gene>
<protein>
    <recommendedName>
        <fullName evidence="4">DUF5050 domain-containing protein</fullName>
    </recommendedName>
</protein>
<evidence type="ECO:0000313" key="2">
    <source>
        <dbReference type="EMBL" id="GAA0491640.1"/>
    </source>
</evidence>
<evidence type="ECO:0000313" key="3">
    <source>
        <dbReference type="Proteomes" id="UP001500880"/>
    </source>
</evidence>
<proteinExistence type="predicted"/>
<accession>A0ABP3L4B1</accession>
<feature type="transmembrane region" description="Helical" evidence="1">
    <location>
        <begin position="503"/>
        <end position="520"/>
    </location>
</feature>
<evidence type="ECO:0000256" key="1">
    <source>
        <dbReference type="SAM" id="Phobius"/>
    </source>
</evidence>
<evidence type="ECO:0008006" key="4">
    <source>
        <dbReference type="Google" id="ProtNLM"/>
    </source>
</evidence>
<dbReference type="Proteomes" id="UP001500880">
    <property type="component" value="Unassembled WGS sequence"/>
</dbReference>
<keyword evidence="1" id="KW-1133">Transmembrane helix</keyword>
<sequence>MNALRQKLFWIIPVLIILTGFVLLFVTNLQRFTAPPAEGWSRGLEVAKMDGFHDPQVEADKNGTDLYFLRNGSIHHVSYDADFSKKGENVIPVDRERVDSFYVHGDHVYYFDEGSIINGNTGEVIDEAEIFHRGEDGVIYYSQGQNVFQFNLKTEEKKKIFSSSHPFEEIQVSGPYVLVYTSDLNKGILSIFKYQEQEKSYTEFTQTTVNVGMSNRMNEIVFSAGKDKLHLAVSAETQSKQNKDFYFFYSSVDTDKPEIELVELQPKDPVTQTPLQEISQFQLRTDEDGKLEVLFRSAGFTFTDTNDEQAMNAYHMKLGPDQNLKVERRSNTYSLTSRPFFIGGEAIGWKDRIDGSEYQLLMSSSHPNMIEKTNNRSLNEYLIAFGISIGDLSTAAFILYLVLILILIPVLYFGVAALYYRWKGNRDGLERNPKVFYGGMIVYTLGALLLRNHLFPDNAYTMAPGYISFPGNDLVFILGFSLLSFVSILLVKRDWGLIGKYSYFIGLQFLFYVLFLGPYYF</sequence>
<keyword evidence="1" id="KW-0472">Membrane</keyword>
<dbReference type="EMBL" id="BAAADO010000003">
    <property type="protein sequence ID" value="GAA0491640.1"/>
    <property type="molecule type" value="Genomic_DNA"/>
</dbReference>
<reference evidence="3" key="1">
    <citation type="journal article" date="2019" name="Int. J. Syst. Evol. Microbiol.">
        <title>The Global Catalogue of Microorganisms (GCM) 10K type strain sequencing project: providing services to taxonomists for standard genome sequencing and annotation.</title>
        <authorList>
            <consortium name="The Broad Institute Genomics Platform"/>
            <consortium name="The Broad Institute Genome Sequencing Center for Infectious Disease"/>
            <person name="Wu L."/>
            <person name="Ma J."/>
        </authorList>
    </citation>
    <scope>NUCLEOTIDE SEQUENCE [LARGE SCALE GENOMIC DNA]</scope>
    <source>
        <strain evidence="3">JCM 12389</strain>
    </source>
</reference>
<feature type="transmembrane region" description="Helical" evidence="1">
    <location>
        <begin position="397"/>
        <end position="422"/>
    </location>
</feature>
<feature type="transmembrane region" description="Helical" evidence="1">
    <location>
        <begin position="434"/>
        <end position="454"/>
    </location>
</feature>
<keyword evidence="1" id="KW-0812">Transmembrane</keyword>
<feature type="transmembrane region" description="Helical" evidence="1">
    <location>
        <begin position="7"/>
        <end position="26"/>
    </location>
</feature>
<feature type="transmembrane region" description="Helical" evidence="1">
    <location>
        <begin position="474"/>
        <end position="491"/>
    </location>
</feature>